<evidence type="ECO:0000313" key="2">
    <source>
        <dbReference type="EMBL" id="OIR01157.1"/>
    </source>
</evidence>
<gene>
    <name evidence="2" type="ORF">GALL_167900</name>
</gene>
<accession>A0A1J5SAD5</accession>
<dbReference type="SUPFAM" id="SSF51182">
    <property type="entry name" value="RmlC-like cupins"/>
    <property type="match status" value="1"/>
</dbReference>
<dbReference type="PANTHER" id="PTHR33387:SF3">
    <property type="entry name" value="DUF985 DOMAIN-CONTAINING PROTEIN"/>
    <property type="match status" value="1"/>
</dbReference>
<dbReference type="InterPro" id="IPR014710">
    <property type="entry name" value="RmlC-like_jellyroll"/>
</dbReference>
<dbReference type="AlphaFoldDB" id="A0A1J5SAD5"/>
<dbReference type="InterPro" id="IPR011051">
    <property type="entry name" value="RmlC_Cupin_sf"/>
</dbReference>
<sequence>MLFLLQKVCNNLSFRRNILFNMAALTVQQLVQQFQLQPHPEGGFYKETYRSPEIIPQQFLSKQFKGDRAYSTAIYFLLEQGNFSAFHRIESDEVWHFYAGQTLLVHIIHLNGKLETIKLGNDFLNGEQFQYAVPARCWFASEPAPHSSFSFVGCTVAPGFDFDDFELARAEELIKQFPQHEELIKRLTRI</sequence>
<feature type="domain" description="DUF985" evidence="1">
    <location>
        <begin position="28"/>
        <end position="168"/>
    </location>
</feature>
<dbReference type="CDD" id="cd06121">
    <property type="entry name" value="cupin_YML079wp"/>
    <property type="match status" value="1"/>
</dbReference>
<dbReference type="EMBL" id="MLJW01000087">
    <property type="protein sequence ID" value="OIR01157.1"/>
    <property type="molecule type" value="Genomic_DNA"/>
</dbReference>
<proteinExistence type="predicted"/>
<protein>
    <recommendedName>
        <fullName evidence="1">DUF985 domain-containing protein</fullName>
    </recommendedName>
</protein>
<dbReference type="Gene3D" id="2.60.120.10">
    <property type="entry name" value="Jelly Rolls"/>
    <property type="match status" value="1"/>
</dbReference>
<dbReference type="InterPro" id="IPR009327">
    <property type="entry name" value="Cupin_DUF985"/>
</dbReference>
<dbReference type="Pfam" id="PF06172">
    <property type="entry name" value="Cupin_5"/>
    <property type="match status" value="1"/>
</dbReference>
<dbReference type="InterPro" id="IPR039935">
    <property type="entry name" value="YML079W-like"/>
</dbReference>
<name>A0A1J5SAD5_9ZZZZ</name>
<organism evidence="2">
    <name type="scientific">mine drainage metagenome</name>
    <dbReference type="NCBI Taxonomy" id="410659"/>
    <lineage>
        <taxon>unclassified sequences</taxon>
        <taxon>metagenomes</taxon>
        <taxon>ecological metagenomes</taxon>
    </lineage>
</organism>
<reference evidence="2" key="1">
    <citation type="submission" date="2016-10" db="EMBL/GenBank/DDBJ databases">
        <title>Sequence of Gallionella enrichment culture.</title>
        <authorList>
            <person name="Poehlein A."/>
            <person name="Muehling M."/>
            <person name="Daniel R."/>
        </authorList>
    </citation>
    <scope>NUCLEOTIDE SEQUENCE</scope>
</reference>
<evidence type="ECO:0000259" key="1">
    <source>
        <dbReference type="Pfam" id="PF06172"/>
    </source>
</evidence>
<comment type="caution">
    <text evidence="2">The sequence shown here is derived from an EMBL/GenBank/DDBJ whole genome shotgun (WGS) entry which is preliminary data.</text>
</comment>
<dbReference type="PANTHER" id="PTHR33387">
    <property type="entry name" value="RMLC-LIKE JELLY ROLL FOLD PROTEIN"/>
    <property type="match status" value="1"/>
</dbReference>